<evidence type="ECO:0000256" key="4">
    <source>
        <dbReference type="ARBA" id="ARBA00022630"/>
    </source>
</evidence>
<evidence type="ECO:0000256" key="6">
    <source>
        <dbReference type="ARBA" id="ARBA00022827"/>
    </source>
</evidence>
<evidence type="ECO:0000259" key="14">
    <source>
        <dbReference type="Pfam" id="PF14721"/>
    </source>
</evidence>
<dbReference type="SUPFAM" id="SSF51905">
    <property type="entry name" value="FAD/NAD(P)-binding domain"/>
    <property type="match status" value="1"/>
</dbReference>
<dbReference type="GO" id="GO:0046983">
    <property type="term" value="F:protein dimerization activity"/>
    <property type="evidence" value="ECO:0007669"/>
    <property type="project" value="InterPro"/>
</dbReference>
<keyword evidence="7" id="KW-0809">Transit peptide</keyword>
<evidence type="ECO:0000313" key="15">
    <source>
        <dbReference type="Proteomes" id="UP000504635"/>
    </source>
</evidence>
<evidence type="ECO:0000313" key="16">
    <source>
        <dbReference type="RefSeq" id="XP_030768178.1"/>
    </source>
</evidence>
<keyword evidence="6" id="KW-0274">FAD</keyword>
<dbReference type="PRINTS" id="PR00368">
    <property type="entry name" value="FADPNR"/>
</dbReference>
<dbReference type="PANTHER" id="PTHR43557:SF4">
    <property type="entry name" value="APOPTOSIS-INDUCING FACTOR 1, MITOCHONDRIAL"/>
    <property type="match status" value="1"/>
</dbReference>
<proteinExistence type="inferred from homology"/>
<keyword evidence="10" id="KW-0496">Mitochondrion</keyword>
<evidence type="ECO:0000256" key="3">
    <source>
        <dbReference type="ARBA" id="ARBA00006442"/>
    </source>
</evidence>
<evidence type="ECO:0000256" key="7">
    <source>
        <dbReference type="ARBA" id="ARBA00022946"/>
    </source>
</evidence>
<dbReference type="InterPro" id="IPR029324">
    <property type="entry name" value="AIF_C"/>
</dbReference>
<organism evidence="15 16">
    <name type="scientific">Sitophilus oryzae</name>
    <name type="common">Rice weevil</name>
    <name type="synonym">Curculio oryzae</name>
    <dbReference type="NCBI Taxonomy" id="7048"/>
    <lineage>
        <taxon>Eukaryota</taxon>
        <taxon>Metazoa</taxon>
        <taxon>Ecdysozoa</taxon>
        <taxon>Arthropoda</taxon>
        <taxon>Hexapoda</taxon>
        <taxon>Insecta</taxon>
        <taxon>Pterygota</taxon>
        <taxon>Neoptera</taxon>
        <taxon>Endopterygota</taxon>
        <taxon>Coleoptera</taxon>
        <taxon>Polyphaga</taxon>
        <taxon>Cucujiformia</taxon>
        <taxon>Curculionidae</taxon>
        <taxon>Dryophthorinae</taxon>
        <taxon>Sitophilus</taxon>
    </lineage>
</organism>
<keyword evidence="9" id="KW-0520">NAD</keyword>
<sequence length="692" mass="77316">MYRTLVLLQCAESASFKGSQFFGRSRGVSNIYRCANSKISPEIVVPRRNLSDDGGKKVCDEGPSITSHPSPNPVELNNAGQTLEAVKLKECQPIEINPFKANLYVDRKMPSLTQCEPPSELSKMPHPEGPWEENENKYRTRARRYLLFGTLVAITSVGVLYYVGLGKEPTDASTKKKVGKKLVGKEKFKDPKSAEDIPKDVPYLLIGGGTAAFSAFRAIKSSDPTAKILIISNEEHFPYMRPPLSKEIWFNDDETAVKNLTFKQWNGSERSLFYEPEDFYINCKQLMDSENGGVAIARGWSIDHIDVTENVAYLENGEAIKYNKCLIATGAKPRLTPVFKVAASDETLKKQIKVYRNVDDFRDILCDFNKSKSVAIIGGGFLGSELACAFGRKDKRKSKEIYQIFRETGSMGKILPEYLSFWTTDKVRAEGVNVIPNSEIVSVRSKDGKVELGLSSGKCLQVDFVVVTAGVEANTQIAEKSDLEVDADLGGFLVNTELQARTDLYVAGDCTCFYDPRLGRRRIEHHDHAVVSGRLAGENMAGARKPYWHQSMFWSDLGPEVGYEAIGVIDSSLPTVGVFAKATEADTPQALVERTNENLRSTTEELPQECDKYLSDEQKVKLKDSKKLMPNKFAGEDYGKGVIFYLRDDIVVGIVLWNVFNRMSIARQVLKDQKKYEDLNEVAKLFNIHGEE</sequence>
<evidence type="ECO:0000256" key="11">
    <source>
        <dbReference type="ARBA" id="ARBA00047786"/>
    </source>
</evidence>
<evidence type="ECO:0000256" key="12">
    <source>
        <dbReference type="SAM" id="Phobius"/>
    </source>
</evidence>
<comment type="cofactor">
    <cofactor evidence="1">
        <name>FAD</name>
        <dbReference type="ChEBI" id="CHEBI:57692"/>
    </cofactor>
</comment>
<evidence type="ECO:0000256" key="2">
    <source>
        <dbReference type="ARBA" id="ARBA00004173"/>
    </source>
</evidence>
<evidence type="ECO:0000259" key="13">
    <source>
        <dbReference type="Pfam" id="PF07992"/>
    </source>
</evidence>
<dbReference type="OrthoDB" id="6029at2759"/>
<dbReference type="Gene3D" id="3.50.50.60">
    <property type="entry name" value="FAD/NAD(P)-binding domain"/>
    <property type="match status" value="2"/>
</dbReference>
<comment type="similarity">
    <text evidence="3">Belongs to the FAD-dependent oxidoreductase family.</text>
</comment>
<dbReference type="FunCoup" id="A0A6J2YVN2">
    <property type="interactions" value="1275"/>
</dbReference>
<dbReference type="Pfam" id="PF07992">
    <property type="entry name" value="Pyr_redox_2"/>
    <property type="match status" value="1"/>
</dbReference>
<reference evidence="16" key="1">
    <citation type="submission" date="2025-08" db="UniProtKB">
        <authorList>
            <consortium name="RefSeq"/>
        </authorList>
    </citation>
    <scope>IDENTIFICATION</scope>
    <source>
        <tissue evidence="16">Gonads</tissue>
    </source>
</reference>
<protein>
    <submittedName>
        <fullName evidence="16">Apoptosis-inducing factor 1, mitochondrial isoform X1</fullName>
    </submittedName>
</protein>
<feature type="domain" description="FAD/NAD(P)-binding" evidence="13">
    <location>
        <begin position="204"/>
        <end position="533"/>
    </location>
</feature>
<keyword evidence="12" id="KW-0472">Membrane</keyword>
<feature type="domain" description="Mitochondrial apoptosis-inducing factor C-terminal" evidence="14">
    <location>
        <begin position="536"/>
        <end position="672"/>
    </location>
</feature>
<dbReference type="KEGG" id="soy:115891759"/>
<dbReference type="AlphaFoldDB" id="A0A6J2YVN2"/>
<dbReference type="Proteomes" id="UP000504635">
    <property type="component" value="Unplaced"/>
</dbReference>
<dbReference type="GO" id="GO:0033108">
    <property type="term" value="P:mitochondrial respiratory chain complex assembly"/>
    <property type="evidence" value="ECO:0007669"/>
    <property type="project" value="TreeGrafter"/>
</dbReference>
<name>A0A6J2YVN2_SITOR</name>
<dbReference type="Pfam" id="PF14721">
    <property type="entry name" value="AIF_C"/>
    <property type="match status" value="1"/>
</dbReference>
<keyword evidence="15" id="KW-1185">Reference proteome</keyword>
<dbReference type="InterPro" id="IPR050446">
    <property type="entry name" value="FAD-oxidoreductase/Apoptosis"/>
</dbReference>
<dbReference type="GO" id="GO:0071949">
    <property type="term" value="F:FAD binding"/>
    <property type="evidence" value="ECO:0007669"/>
    <property type="project" value="TreeGrafter"/>
</dbReference>
<evidence type="ECO:0000256" key="5">
    <source>
        <dbReference type="ARBA" id="ARBA00022703"/>
    </source>
</evidence>
<dbReference type="PANTHER" id="PTHR43557">
    <property type="entry name" value="APOPTOSIS-INDUCING FACTOR 1"/>
    <property type="match status" value="1"/>
</dbReference>
<dbReference type="InterPro" id="IPR016156">
    <property type="entry name" value="FAD/NAD-linked_Rdtase_dimer_sf"/>
</dbReference>
<dbReference type="PRINTS" id="PR00411">
    <property type="entry name" value="PNDRDTASEI"/>
</dbReference>
<evidence type="ECO:0000256" key="1">
    <source>
        <dbReference type="ARBA" id="ARBA00001974"/>
    </source>
</evidence>
<feature type="transmembrane region" description="Helical" evidence="12">
    <location>
        <begin position="145"/>
        <end position="164"/>
    </location>
</feature>
<gene>
    <name evidence="16" type="primary">LOC115891759</name>
</gene>
<evidence type="ECO:0000256" key="9">
    <source>
        <dbReference type="ARBA" id="ARBA00023027"/>
    </source>
</evidence>
<keyword evidence="5" id="KW-0053">Apoptosis</keyword>
<dbReference type="GO" id="GO:0016174">
    <property type="term" value="F:NAD(P)H oxidase H2O2-forming activity"/>
    <property type="evidence" value="ECO:0007669"/>
    <property type="project" value="TreeGrafter"/>
</dbReference>
<keyword evidence="12" id="KW-1133">Transmembrane helix</keyword>
<dbReference type="InterPro" id="IPR023753">
    <property type="entry name" value="FAD/NAD-binding_dom"/>
</dbReference>
<dbReference type="RefSeq" id="XP_030768178.1">
    <property type="nucleotide sequence ID" value="XM_030912318.1"/>
</dbReference>
<keyword evidence="12" id="KW-0812">Transmembrane</keyword>
<comment type="subcellular location">
    <subcellularLocation>
        <location evidence="2">Mitochondrion</location>
    </subcellularLocation>
</comment>
<keyword evidence="4" id="KW-0285">Flavoprotein</keyword>
<dbReference type="GeneID" id="115891759"/>
<dbReference type="GO" id="GO:0006915">
    <property type="term" value="P:apoptotic process"/>
    <property type="evidence" value="ECO:0007669"/>
    <property type="project" value="UniProtKB-KW"/>
</dbReference>
<dbReference type="SUPFAM" id="SSF55424">
    <property type="entry name" value="FAD/NAD-linked reductases, dimerisation (C-terminal) domain"/>
    <property type="match status" value="1"/>
</dbReference>
<dbReference type="SMART" id="SM01353">
    <property type="entry name" value="AIF_C"/>
    <property type="match status" value="1"/>
</dbReference>
<dbReference type="Gene3D" id="3.30.390.30">
    <property type="match status" value="1"/>
</dbReference>
<dbReference type="InterPro" id="IPR036188">
    <property type="entry name" value="FAD/NAD-bd_sf"/>
</dbReference>
<accession>A0A6J2YVN2</accession>
<keyword evidence="8" id="KW-0560">Oxidoreductase</keyword>
<dbReference type="CTD" id="33390"/>
<dbReference type="InParanoid" id="A0A6J2YVN2"/>
<comment type="catalytic activity">
    <reaction evidence="11">
        <text>A + NADH + H(+) = AH2 + NAD(+)</text>
        <dbReference type="Rhea" id="RHEA:11356"/>
        <dbReference type="ChEBI" id="CHEBI:13193"/>
        <dbReference type="ChEBI" id="CHEBI:15378"/>
        <dbReference type="ChEBI" id="CHEBI:17499"/>
        <dbReference type="ChEBI" id="CHEBI:57540"/>
        <dbReference type="ChEBI" id="CHEBI:57945"/>
    </reaction>
</comment>
<evidence type="ECO:0000256" key="8">
    <source>
        <dbReference type="ARBA" id="ARBA00023002"/>
    </source>
</evidence>
<evidence type="ECO:0000256" key="10">
    <source>
        <dbReference type="ARBA" id="ARBA00023128"/>
    </source>
</evidence>
<dbReference type="GO" id="GO:0005739">
    <property type="term" value="C:mitochondrion"/>
    <property type="evidence" value="ECO:0007669"/>
    <property type="project" value="UniProtKB-SubCell"/>
</dbReference>